<organism evidence="2 3">
    <name type="scientific">Amycolatopsis xylanica</name>
    <dbReference type="NCBI Taxonomy" id="589385"/>
    <lineage>
        <taxon>Bacteria</taxon>
        <taxon>Bacillati</taxon>
        <taxon>Actinomycetota</taxon>
        <taxon>Actinomycetes</taxon>
        <taxon>Pseudonocardiales</taxon>
        <taxon>Pseudonocardiaceae</taxon>
        <taxon>Amycolatopsis</taxon>
    </lineage>
</organism>
<sequence>MSTPEIDPATAASMEEDADFAGEHTEPTLHDQDGDETGSDEGRSDSGGLAPENEKPN</sequence>
<dbReference type="EMBL" id="FNON01000013">
    <property type="protein sequence ID" value="SDZ34997.1"/>
    <property type="molecule type" value="Genomic_DNA"/>
</dbReference>
<dbReference type="Proteomes" id="UP000199515">
    <property type="component" value="Unassembled WGS sequence"/>
</dbReference>
<evidence type="ECO:0000256" key="1">
    <source>
        <dbReference type="SAM" id="MobiDB-lite"/>
    </source>
</evidence>
<protein>
    <submittedName>
        <fullName evidence="2">Uncharacterized protein</fullName>
    </submittedName>
</protein>
<dbReference type="STRING" id="589385.SAMN05421504_11382"/>
<evidence type="ECO:0000313" key="3">
    <source>
        <dbReference type="Proteomes" id="UP000199515"/>
    </source>
</evidence>
<reference evidence="2 3" key="1">
    <citation type="submission" date="2016-10" db="EMBL/GenBank/DDBJ databases">
        <authorList>
            <person name="de Groot N.N."/>
        </authorList>
    </citation>
    <scope>NUCLEOTIDE SEQUENCE [LARGE SCALE GENOMIC DNA]</scope>
    <source>
        <strain evidence="2 3">CPCC 202699</strain>
    </source>
</reference>
<dbReference type="RefSeq" id="WP_176969008.1">
    <property type="nucleotide sequence ID" value="NZ_FNON01000013.1"/>
</dbReference>
<dbReference type="AlphaFoldDB" id="A0A1H3SBB2"/>
<accession>A0A1H3SBB2</accession>
<name>A0A1H3SBB2_9PSEU</name>
<feature type="region of interest" description="Disordered" evidence="1">
    <location>
        <begin position="1"/>
        <end position="57"/>
    </location>
</feature>
<feature type="compositionally biased region" description="Basic and acidic residues" evidence="1">
    <location>
        <begin position="21"/>
        <end position="32"/>
    </location>
</feature>
<gene>
    <name evidence="2" type="ORF">SAMN05421504_11382</name>
</gene>
<proteinExistence type="predicted"/>
<evidence type="ECO:0000313" key="2">
    <source>
        <dbReference type="EMBL" id="SDZ34997.1"/>
    </source>
</evidence>
<keyword evidence="3" id="KW-1185">Reference proteome</keyword>